<dbReference type="GO" id="GO:0005524">
    <property type="term" value="F:ATP binding"/>
    <property type="evidence" value="ECO:0007669"/>
    <property type="project" value="InterPro"/>
</dbReference>
<accession>A0A160F4R0</accession>
<dbReference type="Pfam" id="PF00271">
    <property type="entry name" value="Helicase_C"/>
    <property type="match status" value="1"/>
</dbReference>
<dbReference type="Proteomes" id="UP000076865">
    <property type="component" value="Chromosome"/>
</dbReference>
<dbReference type="GO" id="GO:0016787">
    <property type="term" value="F:hydrolase activity"/>
    <property type="evidence" value="ECO:0007669"/>
    <property type="project" value="UniProtKB-KW"/>
</dbReference>
<reference evidence="4 5" key="1">
    <citation type="journal article" date="2006" name="Syst. Appl. Microbiol.">
        <title>Anoxybacillus amylolyticus sp. nov., a thermophilic amylase producing bacterium isolated from Mount Rittmann (Antarctica).</title>
        <authorList>
            <person name="Poli A."/>
            <person name="Esposito E."/>
            <person name="Lama L."/>
            <person name="Orlando P."/>
            <person name="Nicolaus G."/>
            <person name="de Appolonia F."/>
            <person name="Gambacorta A."/>
            <person name="Nicolaus B."/>
        </authorList>
    </citation>
    <scope>NUCLEOTIDE SEQUENCE [LARGE SCALE GENOMIC DNA]</scope>
    <source>
        <strain evidence="4 5">DSM 15939</strain>
    </source>
</reference>
<dbReference type="AlphaFoldDB" id="A0A160F4R0"/>
<evidence type="ECO:0000313" key="4">
    <source>
        <dbReference type="EMBL" id="ANB61041.1"/>
    </source>
</evidence>
<dbReference type="PROSITE" id="PS51194">
    <property type="entry name" value="HELICASE_CTER"/>
    <property type="match status" value="1"/>
</dbReference>
<dbReference type="InterPro" id="IPR049730">
    <property type="entry name" value="SNF2/RAD54-like_C"/>
</dbReference>
<organism evidence="4 5">
    <name type="scientific">Anoxybacteroides amylolyticum</name>
    <dbReference type="NCBI Taxonomy" id="294699"/>
    <lineage>
        <taxon>Bacteria</taxon>
        <taxon>Bacillati</taxon>
        <taxon>Bacillota</taxon>
        <taxon>Bacilli</taxon>
        <taxon>Bacillales</taxon>
        <taxon>Anoxybacillaceae</taxon>
        <taxon>Anoxybacteroides</taxon>
    </lineage>
</organism>
<dbReference type="InterPro" id="IPR025202">
    <property type="entry name" value="PLD-like_dom"/>
</dbReference>
<dbReference type="PANTHER" id="PTHR45766:SF6">
    <property type="entry name" value="SWI_SNF-RELATED MATRIX-ASSOCIATED ACTIN-DEPENDENT REGULATOR OF CHROMATIN SUBFAMILY A-LIKE PROTEIN 1"/>
    <property type="match status" value="1"/>
</dbReference>
<dbReference type="OrthoDB" id="9814088at2"/>
<dbReference type="CDD" id="cd09179">
    <property type="entry name" value="PLDc_N_DEXD_a"/>
    <property type="match status" value="1"/>
</dbReference>
<evidence type="ECO:0008006" key="6">
    <source>
        <dbReference type="Google" id="ProtNLM"/>
    </source>
</evidence>
<dbReference type="Gene3D" id="3.40.50.300">
    <property type="entry name" value="P-loop containing nucleotide triphosphate hydrolases"/>
    <property type="match status" value="1"/>
</dbReference>
<dbReference type="CDD" id="cd18793">
    <property type="entry name" value="SF2_C_SNF"/>
    <property type="match status" value="1"/>
</dbReference>
<dbReference type="SMART" id="SM00490">
    <property type="entry name" value="HELICc"/>
    <property type="match status" value="1"/>
</dbReference>
<dbReference type="SUPFAM" id="SSF56024">
    <property type="entry name" value="Phospholipase D/nuclease"/>
    <property type="match status" value="1"/>
</dbReference>
<dbReference type="InterPro" id="IPR038718">
    <property type="entry name" value="SNF2-like_sf"/>
</dbReference>
<dbReference type="EMBL" id="CP015438">
    <property type="protein sequence ID" value="ANB61041.1"/>
    <property type="molecule type" value="Genomic_DNA"/>
</dbReference>
<evidence type="ECO:0000256" key="1">
    <source>
        <dbReference type="ARBA" id="ARBA00022801"/>
    </source>
</evidence>
<sequence length="898" mass="103733">MIYRYSSRRKKLDEAFLNKKLVGAKAYDRIAGYFSSSILEIGGEAIETVEGNIRIICNSEMQKEDVLTATAAKNAQRKEWCNAQPEELFQSASERLKKLYYLLKSGKMQIKVVPNDVFGLIHGKAGVITLADGSKTSFIGSVNETYSAWKLNYEILWEDDSEEAVRWVQEEFDYFWNSPYAVPLSDFVIEDIQRIANRKVIRDVNEWRENPEPAATVIESPVYRKEYGLWEHQKYFVHLVFNDHKKSHGARYVLADMVGLGKIVQLALSAKLMALYGDKPILVIAPKTLLWQWQEEIYSLLDVPSAVWTGREWVDEHGVRHPSTGSKGIKKCPRRVGIISQGLITANSDVLEHLLSMEFECVIVDEAHRARRKNLGEGKENDKPQPNNLMDFLLKISKKTKSMLLATATPVQLYPIEAWDLLYILSQKNDSVLGNEFSMWRKYPKRALDLIMGKETLGMTFENWDWIRNPFPPAREDERFFGSIRKRLGLKDDEFVIKSEAYDELSRPDQRRIGRIIEDGFMQNHNPFIRHIIRRTRDFLENTINPDTGEPYLKKVEVKLLGEKDDEALVLPPYLQEAYNYAEEFSKLLGKRIKGGGFIKTLLLKRVGSTIYAGEQTAIKMLNWGNIAEDFAEDELAEELDESSIKNLTDEERQCLHKFLQTIQSNKEDDPKYQLTYDLLVEKNWLEKGCIIFSQYYDSAFWVAEKLSKDLRNTIVGIYAGGDRSGILLDGIFYKKTKEQLKRMVKNRELKVLVGTDAASEGLNLQTLGTLINLDLPWNPTRLEQRKGRIQRIGQINDKVYIYNMRYKNSVEDKVHAILSERLENIHTLFGQIPDVLEDVWIQVALDDIEKATRIIDEMPKHHPFELRYEKGIVKVDWESCTTVLDTIEATKYLMSGW</sequence>
<dbReference type="RefSeq" id="WP_066326346.1">
    <property type="nucleotide sequence ID" value="NZ_CP015438.1"/>
</dbReference>
<dbReference type="InterPro" id="IPR001650">
    <property type="entry name" value="Helicase_C-like"/>
</dbReference>
<dbReference type="InterPro" id="IPR014001">
    <property type="entry name" value="Helicase_ATP-bd"/>
</dbReference>
<dbReference type="SUPFAM" id="SSF52540">
    <property type="entry name" value="P-loop containing nucleoside triphosphate hydrolases"/>
    <property type="match status" value="2"/>
</dbReference>
<dbReference type="NCBIfam" id="NF042964">
    <property type="entry name" value="phospholipD_antiphage"/>
    <property type="match status" value="1"/>
</dbReference>
<dbReference type="PANTHER" id="PTHR45766">
    <property type="entry name" value="DNA ANNEALING HELICASE AND ENDONUCLEASE ZRANB3 FAMILY MEMBER"/>
    <property type="match status" value="1"/>
</dbReference>
<dbReference type="Gene3D" id="3.30.870.10">
    <property type="entry name" value="Endonuclease Chain A"/>
    <property type="match status" value="1"/>
</dbReference>
<evidence type="ECO:0000259" key="2">
    <source>
        <dbReference type="PROSITE" id="PS51192"/>
    </source>
</evidence>
<keyword evidence="5" id="KW-1185">Reference proteome</keyword>
<dbReference type="SMART" id="SM00487">
    <property type="entry name" value="DEXDc"/>
    <property type="match status" value="1"/>
</dbReference>
<protein>
    <recommendedName>
        <fullName evidence="6">DEAD/DEAH box helicase family protein</fullName>
    </recommendedName>
</protein>
<evidence type="ECO:0000259" key="3">
    <source>
        <dbReference type="PROSITE" id="PS51194"/>
    </source>
</evidence>
<dbReference type="InterPro" id="IPR000330">
    <property type="entry name" value="SNF2_N"/>
</dbReference>
<dbReference type="Pfam" id="PF00176">
    <property type="entry name" value="SNF2-rel_dom"/>
    <property type="match status" value="1"/>
</dbReference>
<gene>
    <name evidence="4" type="ORF">GFC30_2782</name>
</gene>
<dbReference type="Pfam" id="PF13091">
    <property type="entry name" value="PLDc_2"/>
    <property type="match status" value="1"/>
</dbReference>
<name>A0A160F4R0_9BACL</name>
<dbReference type="KEGG" id="aamy:GFC30_2782"/>
<keyword evidence="1" id="KW-0378">Hydrolase</keyword>
<dbReference type="PATRIC" id="fig|294699.3.peg.2862"/>
<dbReference type="InterPro" id="IPR049952">
    <property type="entry name" value="PhospholipD-like_anti-phage"/>
</dbReference>
<dbReference type="PROSITE" id="PS51192">
    <property type="entry name" value="HELICASE_ATP_BIND_1"/>
    <property type="match status" value="1"/>
</dbReference>
<evidence type="ECO:0000313" key="5">
    <source>
        <dbReference type="Proteomes" id="UP000076865"/>
    </source>
</evidence>
<proteinExistence type="predicted"/>
<feature type="domain" description="Helicase C-terminal" evidence="3">
    <location>
        <begin position="678"/>
        <end position="841"/>
    </location>
</feature>
<dbReference type="Gene3D" id="3.40.50.10810">
    <property type="entry name" value="Tandem AAA-ATPase domain"/>
    <property type="match status" value="1"/>
</dbReference>
<dbReference type="InterPro" id="IPR027417">
    <property type="entry name" value="P-loop_NTPase"/>
</dbReference>
<feature type="domain" description="Helicase ATP-binding" evidence="2">
    <location>
        <begin position="243"/>
        <end position="428"/>
    </location>
</feature>